<evidence type="ECO:0000256" key="3">
    <source>
        <dbReference type="ARBA" id="ARBA00023002"/>
    </source>
</evidence>
<dbReference type="Proteomes" id="UP001195724">
    <property type="component" value="Unassembled WGS sequence"/>
</dbReference>
<accession>A0ABS2S2V1</accession>
<dbReference type="Pfam" id="PF01872">
    <property type="entry name" value="RibD_C"/>
    <property type="match status" value="1"/>
</dbReference>
<keyword evidence="3 5" id="KW-0560">Oxidoreductase</keyword>
<evidence type="ECO:0000259" key="4">
    <source>
        <dbReference type="Pfam" id="PF01872"/>
    </source>
</evidence>
<dbReference type="GO" id="GO:0008703">
    <property type="term" value="F:5-amino-6-(5-phosphoribosylamino)uracil reductase activity"/>
    <property type="evidence" value="ECO:0007669"/>
    <property type="project" value="UniProtKB-EC"/>
</dbReference>
<dbReference type="SUPFAM" id="SSF53597">
    <property type="entry name" value="Dihydrofolate reductase-like"/>
    <property type="match status" value="1"/>
</dbReference>
<comment type="pathway">
    <text evidence="1">Cofactor biosynthesis; riboflavin biosynthesis.</text>
</comment>
<dbReference type="NCBIfam" id="NF010664">
    <property type="entry name" value="PRK14059.1-2"/>
    <property type="match status" value="1"/>
</dbReference>
<keyword evidence="2" id="KW-0521">NADP</keyword>
<organism evidence="5 6">
    <name type="scientific">Saccharothrix algeriensis</name>
    <dbReference type="NCBI Taxonomy" id="173560"/>
    <lineage>
        <taxon>Bacteria</taxon>
        <taxon>Bacillati</taxon>
        <taxon>Actinomycetota</taxon>
        <taxon>Actinomycetes</taxon>
        <taxon>Pseudonocardiales</taxon>
        <taxon>Pseudonocardiaceae</taxon>
        <taxon>Saccharothrix</taxon>
    </lineage>
</organism>
<sequence>MQMLWPPPSPGAGATGLTDAELERLYDYPPDLDRPWVQVNFVASVDGAVTVAGKSGGLGNPADKKVFALGRDLADVVLVGARTALIEGYQGVKAGEVRRERRARLGLAEVPPIAVVTARCSVEPTSPLLTGTTAPPIVLTTSSAPAERRAALAAAGADVVVAGDDEVDPRAALAALDERGLRRVDCEGGPTLFGALIAEDLVDVLCVTFAPLLTGGDAGRIATGPLPAAPRDLELASVLRHESALLLRYTRSGG</sequence>
<evidence type="ECO:0000313" key="5">
    <source>
        <dbReference type="EMBL" id="MBM7810572.1"/>
    </source>
</evidence>
<keyword evidence="6" id="KW-1185">Reference proteome</keyword>
<dbReference type="InterPro" id="IPR024072">
    <property type="entry name" value="DHFR-like_dom_sf"/>
</dbReference>
<dbReference type="EMBL" id="JAFBCL010000001">
    <property type="protein sequence ID" value="MBM7810572.1"/>
    <property type="molecule type" value="Genomic_DNA"/>
</dbReference>
<protein>
    <submittedName>
        <fullName evidence="5">5-amino-6-(5-phosphoribosylamino)uracil reductase</fullName>
        <ecNumber evidence="5">1.1.1.193</ecNumber>
    </submittedName>
</protein>
<dbReference type="InterPro" id="IPR050765">
    <property type="entry name" value="Riboflavin_Biosynth_HTPR"/>
</dbReference>
<dbReference type="PANTHER" id="PTHR38011">
    <property type="entry name" value="DIHYDROFOLATE REDUCTASE FAMILY PROTEIN (AFU_ORTHOLOGUE AFUA_8G06820)"/>
    <property type="match status" value="1"/>
</dbReference>
<comment type="caution">
    <text evidence="5">The sequence shown here is derived from an EMBL/GenBank/DDBJ whole genome shotgun (WGS) entry which is preliminary data.</text>
</comment>
<evidence type="ECO:0000256" key="2">
    <source>
        <dbReference type="ARBA" id="ARBA00022857"/>
    </source>
</evidence>
<dbReference type="EC" id="1.1.1.193" evidence="5"/>
<dbReference type="InterPro" id="IPR002734">
    <property type="entry name" value="RibDG_C"/>
</dbReference>
<dbReference type="PANTHER" id="PTHR38011:SF7">
    <property type="entry name" value="2,5-DIAMINO-6-RIBOSYLAMINO-4(3H)-PYRIMIDINONE 5'-PHOSPHATE REDUCTASE"/>
    <property type="match status" value="1"/>
</dbReference>
<dbReference type="Gene3D" id="3.40.430.10">
    <property type="entry name" value="Dihydrofolate Reductase, subunit A"/>
    <property type="match status" value="1"/>
</dbReference>
<evidence type="ECO:0000313" key="6">
    <source>
        <dbReference type="Proteomes" id="UP001195724"/>
    </source>
</evidence>
<gene>
    <name evidence="5" type="ORF">JOE68_001437</name>
</gene>
<name>A0ABS2S2V1_9PSEU</name>
<evidence type="ECO:0000256" key="1">
    <source>
        <dbReference type="ARBA" id="ARBA00005104"/>
    </source>
</evidence>
<feature type="domain" description="Bacterial bifunctional deaminase-reductase C-terminal" evidence="4">
    <location>
        <begin position="35"/>
        <end position="240"/>
    </location>
</feature>
<proteinExistence type="predicted"/>
<reference evidence="5 6" key="1">
    <citation type="submission" date="2021-01" db="EMBL/GenBank/DDBJ databases">
        <title>Sequencing the genomes of 1000 actinobacteria strains.</title>
        <authorList>
            <person name="Klenk H.-P."/>
        </authorList>
    </citation>
    <scope>NUCLEOTIDE SEQUENCE [LARGE SCALE GENOMIC DNA]</scope>
    <source>
        <strain evidence="5 6">DSM 44581</strain>
    </source>
</reference>